<protein>
    <recommendedName>
        <fullName evidence="4">Glycosyltransferase family 8 protein</fullName>
    </recommendedName>
</protein>
<dbReference type="InterPro" id="IPR029044">
    <property type="entry name" value="Nucleotide-diphossugar_trans"/>
</dbReference>
<evidence type="ECO:0000313" key="2">
    <source>
        <dbReference type="EMBL" id="KAL3765102.1"/>
    </source>
</evidence>
<feature type="transmembrane region" description="Helical" evidence="1">
    <location>
        <begin position="21"/>
        <end position="41"/>
    </location>
</feature>
<dbReference type="EMBL" id="JALLPJ020001408">
    <property type="protein sequence ID" value="KAL3765102.1"/>
    <property type="molecule type" value="Genomic_DNA"/>
</dbReference>
<dbReference type="PANTHER" id="PTHR11183">
    <property type="entry name" value="GLYCOGENIN SUBFAMILY MEMBER"/>
    <property type="match status" value="1"/>
</dbReference>
<dbReference type="Proteomes" id="UP001530400">
    <property type="component" value="Unassembled WGS sequence"/>
</dbReference>
<dbReference type="AlphaFoldDB" id="A0ABD3MN64"/>
<dbReference type="InterPro" id="IPR050587">
    <property type="entry name" value="GNT1/Glycosyltrans_8"/>
</dbReference>
<accession>A0ABD3MN64</accession>
<keyword evidence="1" id="KW-1133">Transmembrane helix</keyword>
<proteinExistence type="predicted"/>
<organism evidence="2 3">
    <name type="scientific">Cyclotella atomus</name>
    <dbReference type="NCBI Taxonomy" id="382360"/>
    <lineage>
        <taxon>Eukaryota</taxon>
        <taxon>Sar</taxon>
        <taxon>Stramenopiles</taxon>
        <taxon>Ochrophyta</taxon>
        <taxon>Bacillariophyta</taxon>
        <taxon>Coscinodiscophyceae</taxon>
        <taxon>Thalassiosirophycidae</taxon>
        <taxon>Stephanodiscales</taxon>
        <taxon>Stephanodiscaceae</taxon>
        <taxon>Cyclotella</taxon>
    </lineage>
</organism>
<sequence length="486" mass="54250">MANINTRRGAKQSPRLSFTSLLQYFFLFTSLLLLLGYYSFYKSSKQYEGLSERYQRGGIHVSGLAGHIRKQDSKYNSKATIGYAITVSGCPKGDATRGDFGAGITDGAAVLLHSIRMNSVRNPESGSLYDYKMYALVHPEAEHCARPTLEPLGYKILIRNVPVLLEKIEGDYLREKVPSNGCCGEKEFVKLHAYTLVDHPAVVHLDLDTLVLKPMDSLFDLMIDGVPSDGSNGGVEVAFGDAISPVGAESSVGKIDAFFTRDYNMAHRGMKHVGVQGGFLVLRPSLLVFAEFSSIIRKGDFRSNGGWGGLGFGPFYGSMTFQGIIPYFYDHLHPGTGIELNHCIYNNMADNPRDKPTKNDIVSGSCRDGYNRPDKNDECEDCRSRNFDEVVTTHFTLCQKPWECHPQDGDRIQERLCRKFHGAWFKIREDLETSIWGRKHVELNNADEVQKERGGLFQPEQFRGYCKSAGKKGYIAMKVPTVAKTS</sequence>
<evidence type="ECO:0008006" key="4">
    <source>
        <dbReference type="Google" id="ProtNLM"/>
    </source>
</evidence>
<dbReference type="SUPFAM" id="SSF53448">
    <property type="entry name" value="Nucleotide-diphospho-sugar transferases"/>
    <property type="match status" value="1"/>
</dbReference>
<dbReference type="Gene3D" id="3.90.550.10">
    <property type="entry name" value="Spore Coat Polysaccharide Biosynthesis Protein SpsA, Chain A"/>
    <property type="match status" value="1"/>
</dbReference>
<gene>
    <name evidence="2" type="ORF">ACHAWO_009421</name>
</gene>
<reference evidence="2 3" key="1">
    <citation type="submission" date="2024-10" db="EMBL/GenBank/DDBJ databases">
        <title>Updated reference genomes for cyclostephanoid diatoms.</title>
        <authorList>
            <person name="Roberts W.R."/>
            <person name="Alverson A.J."/>
        </authorList>
    </citation>
    <scope>NUCLEOTIDE SEQUENCE [LARGE SCALE GENOMIC DNA]</scope>
    <source>
        <strain evidence="2 3">AJA010-31</strain>
    </source>
</reference>
<keyword evidence="1" id="KW-0812">Transmembrane</keyword>
<keyword evidence="1" id="KW-0472">Membrane</keyword>
<evidence type="ECO:0000313" key="3">
    <source>
        <dbReference type="Proteomes" id="UP001530400"/>
    </source>
</evidence>
<name>A0ABD3MN64_9STRA</name>
<keyword evidence="3" id="KW-1185">Reference proteome</keyword>
<comment type="caution">
    <text evidence="2">The sequence shown here is derived from an EMBL/GenBank/DDBJ whole genome shotgun (WGS) entry which is preliminary data.</text>
</comment>
<evidence type="ECO:0000256" key="1">
    <source>
        <dbReference type="SAM" id="Phobius"/>
    </source>
</evidence>